<dbReference type="Proteomes" id="UP000826656">
    <property type="component" value="Unassembled WGS sequence"/>
</dbReference>
<gene>
    <name evidence="1" type="ORF">KY290_025165</name>
</gene>
<proteinExistence type="predicted"/>
<protein>
    <submittedName>
        <fullName evidence="1">Uncharacterized protein</fullName>
    </submittedName>
</protein>
<reference evidence="1 2" key="1">
    <citation type="journal article" date="2021" name="bioRxiv">
        <title>Chromosome-scale and haplotype-resolved genome assembly of a tetraploid potato cultivar.</title>
        <authorList>
            <person name="Sun H."/>
            <person name="Jiao W.-B."/>
            <person name="Krause K."/>
            <person name="Campoy J.A."/>
            <person name="Goel M."/>
            <person name="Folz-Donahue K."/>
            <person name="Kukat C."/>
            <person name="Huettel B."/>
            <person name="Schneeberger K."/>
        </authorList>
    </citation>
    <scope>NUCLEOTIDE SEQUENCE [LARGE SCALE GENOMIC DNA]</scope>
    <source>
        <strain evidence="1">SolTubOtavaFocal</strain>
        <tissue evidence="1">Leaves</tissue>
    </source>
</reference>
<keyword evidence="2" id="KW-1185">Reference proteome</keyword>
<comment type="caution">
    <text evidence="1">The sequence shown here is derived from an EMBL/GenBank/DDBJ whole genome shotgun (WGS) entry which is preliminary data.</text>
</comment>
<name>A0ABQ7USU5_SOLTU</name>
<evidence type="ECO:0000313" key="2">
    <source>
        <dbReference type="Proteomes" id="UP000826656"/>
    </source>
</evidence>
<accession>A0ABQ7USU5</accession>
<sequence length="73" mass="8666">MAVWVMTETLILNPIKSTDATYEEIKANDKRFEDDEMTRGYILASKVNVLQHQHQSMIFSYDMLGYLKEMFRE</sequence>
<organism evidence="1 2">
    <name type="scientific">Solanum tuberosum</name>
    <name type="common">Potato</name>
    <dbReference type="NCBI Taxonomy" id="4113"/>
    <lineage>
        <taxon>Eukaryota</taxon>
        <taxon>Viridiplantae</taxon>
        <taxon>Streptophyta</taxon>
        <taxon>Embryophyta</taxon>
        <taxon>Tracheophyta</taxon>
        <taxon>Spermatophyta</taxon>
        <taxon>Magnoliopsida</taxon>
        <taxon>eudicotyledons</taxon>
        <taxon>Gunneridae</taxon>
        <taxon>Pentapetalae</taxon>
        <taxon>asterids</taxon>
        <taxon>lamiids</taxon>
        <taxon>Solanales</taxon>
        <taxon>Solanaceae</taxon>
        <taxon>Solanoideae</taxon>
        <taxon>Solaneae</taxon>
        <taxon>Solanum</taxon>
    </lineage>
</organism>
<dbReference type="EMBL" id="JAIVGD010000018">
    <property type="protein sequence ID" value="KAH0754895.1"/>
    <property type="molecule type" value="Genomic_DNA"/>
</dbReference>
<evidence type="ECO:0000313" key="1">
    <source>
        <dbReference type="EMBL" id="KAH0754895.1"/>
    </source>
</evidence>